<comment type="caution">
    <text evidence="1">The sequence shown here is derived from an EMBL/GenBank/DDBJ whole genome shotgun (WGS) entry which is preliminary data.</text>
</comment>
<protein>
    <submittedName>
        <fullName evidence="1">Uncharacterized protein</fullName>
    </submittedName>
</protein>
<dbReference type="AlphaFoldDB" id="N9QTZ9"/>
<dbReference type="HOGENOM" id="CLU_2930592_0_0_6"/>
<gene>
    <name evidence="1" type="ORF">F889_02167</name>
</gene>
<reference evidence="1 2" key="1">
    <citation type="submission" date="2013-02" db="EMBL/GenBank/DDBJ databases">
        <title>The Genome Sequence of Acinetobacter sp. NIPH 1859.</title>
        <authorList>
            <consortium name="The Broad Institute Genome Sequencing Platform"/>
            <consortium name="The Broad Institute Genome Sequencing Center for Infectious Disease"/>
            <person name="Cerqueira G."/>
            <person name="Feldgarden M."/>
            <person name="Courvalin P."/>
            <person name="Perichon B."/>
            <person name="Grillot-Courvalin C."/>
            <person name="Clermont D."/>
            <person name="Rocha E."/>
            <person name="Yoon E.-J."/>
            <person name="Nemec A."/>
            <person name="Walker B."/>
            <person name="Young S.K."/>
            <person name="Zeng Q."/>
            <person name="Gargeya S."/>
            <person name="Fitzgerald M."/>
            <person name="Haas B."/>
            <person name="Abouelleil A."/>
            <person name="Alvarado L."/>
            <person name="Arachchi H.M."/>
            <person name="Berlin A.M."/>
            <person name="Chapman S.B."/>
            <person name="Dewar J."/>
            <person name="Goldberg J."/>
            <person name="Griggs A."/>
            <person name="Gujja S."/>
            <person name="Hansen M."/>
            <person name="Howarth C."/>
            <person name="Imamovic A."/>
            <person name="Larimer J."/>
            <person name="McCowan C."/>
            <person name="Murphy C."/>
            <person name="Neiman D."/>
            <person name="Pearson M."/>
            <person name="Priest M."/>
            <person name="Roberts A."/>
            <person name="Saif S."/>
            <person name="Shea T."/>
            <person name="Sisk P."/>
            <person name="Sykes S."/>
            <person name="Wortman J."/>
            <person name="Nusbaum C."/>
            <person name="Birren B."/>
        </authorList>
    </citation>
    <scope>NUCLEOTIDE SEQUENCE [LARGE SCALE GENOMIC DNA]</scope>
    <source>
        <strain evidence="1 2">NIPH 1859</strain>
    </source>
</reference>
<sequence>MLSEEIKKNAPKGAEFYVKRDGYYYRYDHYEELYYWQPDSQKWIEMRKAFPEPHELEPLN</sequence>
<accession>N9QTZ9</accession>
<evidence type="ECO:0000313" key="2">
    <source>
        <dbReference type="Proteomes" id="UP000013009"/>
    </source>
</evidence>
<dbReference type="Proteomes" id="UP000013009">
    <property type="component" value="Unassembled WGS sequence"/>
</dbReference>
<name>N9QTZ9_9GAMM</name>
<evidence type="ECO:0000313" key="1">
    <source>
        <dbReference type="EMBL" id="ENX33506.1"/>
    </source>
</evidence>
<keyword evidence="2" id="KW-1185">Reference proteome</keyword>
<proteinExistence type="predicted"/>
<organism evidence="1 2">
    <name type="scientific">Acinetobacter colistiniresistens</name>
    <dbReference type="NCBI Taxonomy" id="280145"/>
    <lineage>
        <taxon>Bacteria</taxon>
        <taxon>Pseudomonadati</taxon>
        <taxon>Pseudomonadota</taxon>
        <taxon>Gammaproteobacteria</taxon>
        <taxon>Moraxellales</taxon>
        <taxon>Moraxellaceae</taxon>
        <taxon>Acinetobacter</taxon>
    </lineage>
</organism>
<dbReference type="EMBL" id="APRZ01000017">
    <property type="protein sequence ID" value="ENX33506.1"/>
    <property type="molecule type" value="Genomic_DNA"/>
</dbReference>